<accession>A0A455SJX6</accession>
<dbReference type="EMBL" id="AP019376">
    <property type="protein sequence ID" value="BBH88046.1"/>
    <property type="molecule type" value="Genomic_DNA"/>
</dbReference>
<reference evidence="1" key="1">
    <citation type="submission" date="2018-12" db="EMBL/GenBank/DDBJ databases">
        <title>Novel natural products biosynthetic potential of the class Ktedonobacteria.</title>
        <authorList>
            <person name="Zheng Y."/>
            <person name="Saitou A."/>
            <person name="Wang C.M."/>
            <person name="Toyoda A."/>
            <person name="Minakuchi Y."/>
            <person name="Sekiguchi Y."/>
            <person name="Ueda K."/>
            <person name="Takano H."/>
            <person name="Sakai Y."/>
            <person name="Yokota A."/>
            <person name="Yabe S."/>
        </authorList>
    </citation>
    <scope>NUCLEOTIDE SEQUENCE</scope>
    <source>
        <strain evidence="1">COM3</strain>
    </source>
</reference>
<dbReference type="AlphaFoldDB" id="A0A455SJX6"/>
<proteinExistence type="predicted"/>
<evidence type="ECO:0000313" key="1">
    <source>
        <dbReference type="EMBL" id="BBH88046.1"/>
    </source>
</evidence>
<protein>
    <submittedName>
        <fullName evidence="1">Uncharacterized protein</fullName>
    </submittedName>
</protein>
<sequence length="73" mass="8294">MLRVLAGTLLTVQQGPGKWRKMPSEAIRRISLAVRGIDPDINRSSEDWNYCHHLILFFFEKAIMSPAVLITPS</sequence>
<organism evidence="1">
    <name type="scientific">Thermosporothrix sp. COM3</name>
    <dbReference type="NCBI Taxonomy" id="2490863"/>
    <lineage>
        <taxon>Bacteria</taxon>
        <taxon>Bacillati</taxon>
        <taxon>Chloroflexota</taxon>
        <taxon>Ktedonobacteria</taxon>
        <taxon>Ktedonobacterales</taxon>
        <taxon>Thermosporotrichaceae</taxon>
        <taxon>Thermosporothrix</taxon>
    </lineage>
</organism>
<gene>
    <name evidence="1" type="ORF">KTC_27970</name>
</gene>
<name>A0A455SJX6_9CHLR</name>